<dbReference type="Proteomes" id="UP000286947">
    <property type="component" value="Unassembled WGS sequence"/>
</dbReference>
<evidence type="ECO:0008006" key="4">
    <source>
        <dbReference type="Google" id="ProtNLM"/>
    </source>
</evidence>
<accession>A0A433SE81</accession>
<dbReference type="PROSITE" id="PS51257">
    <property type="entry name" value="PROKAR_LIPOPROTEIN"/>
    <property type="match status" value="1"/>
</dbReference>
<name>A0A433SE81_9BURK</name>
<sequence length="180" mass="19810" precursor="true">MSKFAFKMICLTTAAFVVAGCTGSTSDLEEWTQQQRRTVPPAPLDVKAPPEFVPYAYNGIGLPNPFSTSKLTAVLQPTGDTTKEPPEVTDKRDPEPLESVPLEAITMVGSMSMPQTNQDVALLSVDGFIHQVKVGNYIGMNYGKILRITETTIDLREWVKTGQGEWIERPVTLHLQEGQS</sequence>
<dbReference type="OrthoDB" id="5296580at2"/>
<evidence type="ECO:0000313" key="2">
    <source>
        <dbReference type="EMBL" id="RUS66944.1"/>
    </source>
</evidence>
<keyword evidence="3" id="KW-1185">Reference proteome</keyword>
<evidence type="ECO:0000256" key="1">
    <source>
        <dbReference type="SAM" id="SignalP"/>
    </source>
</evidence>
<dbReference type="EMBL" id="PQSP01000002">
    <property type="protein sequence ID" value="RUS66944.1"/>
    <property type="molecule type" value="Genomic_DNA"/>
</dbReference>
<dbReference type="AlphaFoldDB" id="A0A433SE81"/>
<dbReference type="InterPro" id="IPR007446">
    <property type="entry name" value="PilP"/>
</dbReference>
<organism evidence="2 3">
    <name type="scientific">Saezia sanguinis</name>
    <dbReference type="NCBI Taxonomy" id="1965230"/>
    <lineage>
        <taxon>Bacteria</taxon>
        <taxon>Pseudomonadati</taxon>
        <taxon>Pseudomonadota</taxon>
        <taxon>Betaproteobacteria</taxon>
        <taxon>Burkholderiales</taxon>
        <taxon>Saeziaceae</taxon>
        <taxon>Saezia</taxon>
    </lineage>
</organism>
<reference evidence="2 3" key="1">
    <citation type="submission" date="2018-01" db="EMBL/GenBank/DDBJ databases">
        <title>Saezia sanguinis gen. nov., sp. nov., in the order Burkholderiales isolated from human blood.</title>
        <authorList>
            <person name="Medina-Pascual M.J."/>
            <person name="Valdezate S."/>
            <person name="Monzon S."/>
            <person name="Cuesta I."/>
            <person name="Carrasco G."/>
            <person name="Villalon P."/>
            <person name="Saez-Nieto J.A."/>
        </authorList>
    </citation>
    <scope>NUCLEOTIDE SEQUENCE [LARGE SCALE GENOMIC DNA]</scope>
    <source>
        <strain evidence="2 3">CNM695-12</strain>
    </source>
</reference>
<keyword evidence="1" id="KW-0732">Signal</keyword>
<proteinExistence type="predicted"/>
<feature type="chain" id="PRO_5019044604" description="Pilus assembly protein PilP" evidence="1">
    <location>
        <begin position="20"/>
        <end position="180"/>
    </location>
</feature>
<dbReference type="Pfam" id="PF04351">
    <property type="entry name" value="PilP"/>
    <property type="match status" value="1"/>
</dbReference>
<dbReference type="Gene3D" id="2.30.30.830">
    <property type="match status" value="1"/>
</dbReference>
<protein>
    <recommendedName>
        <fullName evidence="4">Pilus assembly protein PilP</fullName>
    </recommendedName>
</protein>
<evidence type="ECO:0000313" key="3">
    <source>
        <dbReference type="Proteomes" id="UP000286947"/>
    </source>
</evidence>
<dbReference type="RefSeq" id="WP_126978627.1">
    <property type="nucleotide sequence ID" value="NZ_CAWUGC010000014.1"/>
</dbReference>
<feature type="signal peptide" evidence="1">
    <location>
        <begin position="1"/>
        <end position="19"/>
    </location>
</feature>
<comment type="caution">
    <text evidence="2">The sequence shown here is derived from an EMBL/GenBank/DDBJ whole genome shotgun (WGS) entry which is preliminary data.</text>
</comment>
<dbReference type="PIRSF" id="PIRSF016481">
    <property type="entry name" value="Pilus_assembly_PilP"/>
    <property type="match status" value="1"/>
</dbReference>
<gene>
    <name evidence="2" type="ORF">CUZ56_00881</name>
</gene>